<dbReference type="Proteomes" id="UP001324287">
    <property type="component" value="Chromosome"/>
</dbReference>
<protein>
    <submittedName>
        <fullName evidence="1">Uncharacterized protein</fullName>
    </submittedName>
</protein>
<organism evidence="1 2">
    <name type="scientific">Blastococcus brunescens</name>
    <dbReference type="NCBI Taxonomy" id="1564165"/>
    <lineage>
        <taxon>Bacteria</taxon>
        <taxon>Bacillati</taxon>
        <taxon>Actinomycetota</taxon>
        <taxon>Actinomycetes</taxon>
        <taxon>Geodermatophilales</taxon>
        <taxon>Geodermatophilaceae</taxon>
        <taxon>Blastococcus</taxon>
    </lineage>
</organism>
<gene>
    <name evidence="1" type="ORF">U6N30_02755</name>
</gene>
<accession>A0ABZ1B4G5</accession>
<dbReference type="EMBL" id="CP141261">
    <property type="protein sequence ID" value="WRL64718.1"/>
    <property type="molecule type" value="Genomic_DNA"/>
</dbReference>
<keyword evidence="2" id="KW-1185">Reference proteome</keyword>
<dbReference type="RefSeq" id="WP_324276043.1">
    <property type="nucleotide sequence ID" value="NZ_CP141261.1"/>
</dbReference>
<evidence type="ECO:0000313" key="1">
    <source>
        <dbReference type="EMBL" id="WRL64718.1"/>
    </source>
</evidence>
<reference evidence="1 2" key="1">
    <citation type="submission" date="2023-12" db="EMBL/GenBank/DDBJ databases">
        <title>Blastococcus brunescens sp. nov., an actonobacterium isolated from sandstone collected in sahara desert.</title>
        <authorList>
            <person name="Gtari M."/>
            <person name="Ghodhbane F."/>
        </authorList>
    </citation>
    <scope>NUCLEOTIDE SEQUENCE [LARGE SCALE GENOMIC DNA]</scope>
    <source>
        <strain evidence="1 2">BMG 8361</strain>
    </source>
</reference>
<proteinExistence type="predicted"/>
<name>A0ABZ1B4G5_9ACTN</name>
<sequence>MTPGSYTGQAQAGWSVAGNGEYVVYGGEFPRVNGTGQQGLVRYAAPSTAPNRVGPVASALAATASSPIGGMARVGWTTTSDQDNEHLTYRVYRDGDNTTPIHEVTRSSIWWAPKAWASSTRRCLPARTPTG</sequence>
<evidence type="ECO:0000313" key="2">
    <source>
        <dbReference type="Proteomes" id="UP001324287"/>
    </source>
</evidence>